<organism evidence="1 3">
    <name type="scientific">Rhizophagus clarus</name>
    <dbReference type="NCBI Taxonomy" id="94130"/>
    <lineage>
        <taxon>Eukaryota</taxon>
        <taxon>Fungi</taxon>
        <taxon>Fungi incertae sedis</taxon>
        <taxon>Mucoromycota</taxon>
        <taxon>Glomeromycotina</taxon>
        <taxon>Glomeromycetes</taxon>
        <taxon>Glomerales</taxon>
        <taxon>Glomeraceae</taxon>
        <taxon>Rhizophagus</taxon>
    </lineage>
</organism>
<dbReference type="AlphaFoldDB" id="A0A2Z6QQN9"/>
<comment type="caution">
    <text evidence="1">The sequence shown here is derived from an EMBL/GenBank/DDBJ whole genome shotgun (WGS) entry which is preliminary data.</text>
</comment>
<reference evidence="2" key="2">
    <citation type="submission" date="2019-10" db="EMBL/GenBank/DDBJ databases">
        <title>Conservation and host-specific expression of non-tandemly repeated heterogenous ribosome RNA gene in arbuscular mycorrhizal fungi.</title>
        <authorList>
            <person name="Maeda T."/>
            <person name="Kobayashi Y."/>
            <person name="Nakagawa T."/>
            <person name="Ezawa T."/>
            <person name="Yamaguchi K."/>
            <person name="Bino T."/>
            <person name="Nishimoto Y."/>
            <person name="Shigenobu S."/>
            <person name="Kawaguchi M."/>
        </authorList>
    </citation>
    <scope>NUCLEOTIDE SEQUENCE</scope>
    <source>
        <strain evidence="2">HR1</strain>
    </source>
</reference>
<dbReference type="Proteomes" id="UP000247702">
    <property type="component" value="Unassembled WGS sequence"/>
</dbReference>
<dbReference type="EMBL" id="BEXD01001113">
    <property type="protein sequence ID" value="GBB92407.1"/>
    <property type="molecule type" value="Genomic_DNA"/>
</dbReference>
<proteinExistence type="predicted"/>
<evidence type="ECO:0000313" key="1">
    <source>
        <dbReference type="EMBL" id="GBB92407.1"/>
    </source>
</evidence>
<keyword evidence="3" id="KW-1185">Reference proteome</keyword>
<evidence type="ECO:0000313" key="3">
    <source>
        <dbReference type="Proteomes" id="UP000247702"/>
    </source>
</evidence>
<protein>
    <submittedName>
        <fullName evidence="1">Uncharacterized protein</fullName>
    </submittedName>
</protein>
<accession>A0A2Z6QQN9</accession>
<evidence type="ECO:0000313" key="2">
    <source>
        <dbReference type="EMBL" id="GES99465.1"/>
    </source>
</evidence>
<name>A0A2Z6QQN9_9GLOM</name>
<dbReference type="EMBL" id="BLAL01000281">
    <property type="protein sequence ID" value="GES99465.1"/>
    <property type="molecule type" value="Genomic_DNA"/>
</dbReference>
<dbReference type="Proteomes" id="UP000615446">
    <property type="component" value="Unassembled WGS sequence"/>
</dbReference>
<reference evidence="1 3" key="1">
    <citation type="submission" date="2017-11" db="EMBL/GenBank/DDBJ databases">
        <title>The genome of Rhizophagus clarus HR1 reveals common genetic basis of auxotrophy among arbuscular mycorrhizal fungi.</title>
        <authorList>
            <person name="Kobayashi Y."/>
        </authorList>
    </citation>
    <scope>NUCLEOTIDE SEQUENCE [LARGE SCALE GENOMIC DNA]</scope>
    <source>
        <strain evidence="1 3">HR1</strain>
    </source>
</reference>
<sequence length="68" mass="8171">MEQVTVNLKRFILQRLRNEIKILIRSKMKNIIKPTDSKFPSINVIIAPDYDYRKKHPIKDELKNYAEN</sequence>
<gene>
    <name evidence="2" type="ORF">RCL2_002596800</name>
    <name evidence="1" type="ORF">RclHR1_00200040</name>
</gene>